<dbReference type="PROSITE" id="PS51311">
    <property type="entry name" value="SCGB"/>
    <property type="match status" value="1"/>
</dbReference>
<dbReference type="Ensembl" id="ENSPPYT00000049299.1">
    <property type="protein sequence ID" value="ENSPPYP00000030312.1"/>
    <property type="gene ID" value="ENSPPYG00000038925.1"/>
</dbReference>
<evidence type="ECO:0000256" key="3">
    <source>
        <dbReference type="ARBA" id="ARBA00022525"/>
    </source>
</evidence>
<evidence type="ECO:0000256" key="2">
    <source>
        <dbReference type="ARBA" id="ARBA00008650"/>
    </source>
</evidence>
<feature type="chain" id="PRO_5035309675" evidence="4">
    <location>
        <begin position="19"/>
        <end position="183"/>
    </location>
</feature>
<reference evidence="5" key="1">
    <citation type="submission" date="2025-08" db="UniProtKB">
        <authorList>
            <consortium name="Ensembl"/>
        </authorList>
    </citation>
    <scope>IDENTIFICATION</scope>
</reference>
<dbReference type="PANTHER" id="PTHR10136">
    <property type="entry name" value="SECRETOGLOBIN FAMILY 1 MEMBER"/>
    <property type="match status" value="1"/>
</dbReference>
<name>A0A8I5T402_PONAB</name>
<keyword evidence="3" id="KW-0964">Secreted</keyword>
<dbReference type="CTD" id="147199"/>
<accession>A0A8I5T402</accession>
<dbReference type="Pfam" id="PF01099">
    <property type="entry name" value="Uteroglobin"/>
    <property type="match status" value="1"/>
</dbReference>
<evidence type="ECO:0000256" key="4">
    <source>
        <dbReference type="SAM" id="SignalP"/>
    </source>
</evidence>
<gene>
    <name evidence="5" type="primary">SCGB1C1</name>
</gene>
<dbReference type="RefSeq" id="XP_002834858.2">
    <property type="nucleotide sequence ID" value="XM_002834812.4"/>
</dbReference>
<dbReference type="Proteomes" id="UP000001595">
    <property type="component" value="Unplaced"/>
</dbReference>
<dbReference type="KEGG" id="pon:100452991"/>
<dbReference type="GeneID" id="100452991"/>
<dbReference type="CDD" id="cd00633">
    <property type="entry name" value="Secretoglobin"/>
    <property type="match status" value="1"/>
</dbReference>
<dbReference type="GeneTree" id="ENSGT00940000155073"/>
<comment type="similarity">
    <text evidence="2">Belongs to the secretoglobin family.</text>
</comment>
<dbReference type="SUPFAM" id="SSF48201">
    <property type="entry name" value="Uteroglobin-like"/>
    <property type="match status" value="1"/>
</dbReference>
<dbReference type="PANTHER" id="PTHR10136:SF8">
    <property type="entry name" value="SECRETOGLOBIN FAMILY 1C MEMBER 1-RELATED"/>
    <property type="match status" value="1"/>
</dbReference>
<reference evidence="5" key="2">
    <citation type="submission" date="2025-09" db="UniProtKB">
        <authorList>
            <consortium name="Ensembl"/>
        </authorList>
    </citation>
    <scope>IDENTIFICATION</scope>
</reference>
<dbReference type="InterPro" id="IPR016126">
    <property type="entry name" value="Secretoglobin"/>
</dbReference>
<dbReference type="AlphaFoldDB" id="A0A8I5T402"/>
<organism evidence="5 6">
    <name type="scientific">Pongo abelii</name>
    <name type="common">Sumatran orangutan</name>
    <name type="synonym">Pongo pygmaeus abelii</name>
    <dbReference type="NCBI Taxonomy" id="9601"/>
    <lineage>
        <taxon>Eukaryota</taxon>
        <taxon>Metazoa</taxon>
        <taxon>Chordata</taxon>
        <taxon>Craniata</taxon>
        <taxon>Vertebrata</taxon>
        <taxon>Euteleostomi</taxon>
        <taxon>Mammalia</taxon>
        <taxon>Eutheria</taxon>
        <taxon>Euarchontoglires</taxon>
        <taxon>Primates</taxon>
        <taxon>Haplorrhini</taxon>
        <taxon>Catarrhini</taxon>
        <taxon>Hominidae</taxon>
        <taxon>Pongo</taxon>
    </lineage>
</organism>
<evidence type="ECO:0000256" key="1">
    <source>
        <dbReference type="ARBA" id="ARBA00004613"/>
    </source>
</evidence>
<evidence type="ECO:0000313" key="6">
    <source>
        <dbReference type="Proteomes" id="UP000001595"/>
    </source>
</evidence>
<comment type="subcellular location">
    <subcellularLocation>
        <location evidence="1">Secreted</location>
    </subcellularLocation>
</comment>
<dbReference type="InterPro" id="IPR035960">
    <property type="entry name" value="Secretoglobin_sf"/>
</dbReference>
<dbReference type="InterPro" id="IPR043215">
    <property type="entry name" value="Secretoglobin_1C-like"/>
</dbReference>
<evidence type="ECO:0000313" key="5">
    <source>
        <dbReference type="Ensembl" id="ENSPPYP00000030312.1"/>
    </source>
</evidence>
<dbReference type="GO" id="GO:0005576">
    <property type="term" value="C:extracellular region"/>
    <property type="evidence" value="ECO:0007669"/>
    <property type="project" value="UniProtKB-SubCell"/>
</dbReference>
<keyword evidence="4" id="KW-0732">Signal</keyword>
<protein>
    <submittedName>
        <fullName evidence="5">Secretoglobin family 1C member 1</fullName>
    </submittedName>
</protein>
<dbReference type="Gene3D" id="1.10.210.10">
    <property type="entry name" value="Secretoglobin"/>
    <property type="match status" value="1"/>
</dbReference>
<feature type="signal peptide" evidence="4">
    <location>
        <begin position="1"/>
        <end position="18"/>
    </location>
</feature>
<keyword evidence="6" id="KW-1185">Reference proteome</keyword>
<sequence length="183" mass="20147">MASHQCSLLTHLFSLLHTLKPLANHLSHSHSMPVAAWHPLGARDVNKPHLSLLPGPNGQVRSALWERCCPVKYKIPGFWLEAAPETASMKGSRALLRVALTLFCICRMATGEDNDEFFMDFLQTLLVGTPEELYEGTLGKYNVNEDAKAAMTELKSCIDGLQPMHKAELVKLLVQVLGSQDGA</sequence>
<dbReference type="OrthoDB" id="9069344at2759"/>
<proteinExistence type="inferred from homology"/>